<evidence type="ECO:0000313" key="13">
    <source>
        <dbReference type="Proteomes" id="UP001156682"/>
    </source>
</evidence>
<evidence type="ECO:0000259" key="11">
    <source>
        <dbReference type="Pfam" id="PF02108"/>
    </source>
</evidence>
<feature type="compositionally biased region" description="Polar residues" evidence="10">
    <location>
        <begin position="359"/>
        <end position="368"/>
    </location>
</feature>
<comment type="caution">
    <text evidence="12">The sequence shown here is derived from an EMBL/GenBank/DDBJ whole genome shotgun (WGS) entry which is preliminary data.</text>
</comment>
<dbReference type="InterPro" id="IPR051472">
    <property type="entry name" value="T3SS_Stator/FliH"/>
</dbReference>
<dbReference type="Proteomes" id="UP001156682">
    <property type="component" value="Unassembled WGS sequence"/>
</dbReference>
<feature type="compositionally biased region" description="Polar residues" evidence="10">
    <location>
        <begin position="296"/>
        <end position="306"/>
    </location>
</feature>
<feature type="compositionally biased region" description="Low complexity" evidence="10">
    <location>
        <begin position="462"/>
        <end position="472"/>
    </location>
</feature>
<evidence type="ECO:0000256" key="7">
    <source>
        <dbReference type="ARBA" id="ARBA00022795"/>
    </source>
</evidence>
<evidence type="ECO:0000256" key="6">
    <source>
        <dbReference type="ARBA" id="ARBA00022490"/>
    </source>
</evidence>
<evidence type="ECO:0000256" key="5">
    <source>
        <dbReference type="ARBA" id="ARBA00022448"/>
    </source>
</evidence>
<dbReference type="EMBL" id="BSOR01000020">
    <property type="protein sequence ID" value="GLR63920.1"/>
    <property type="molecule type" value="Genomic_DNA"/>
</dbReference>
<organism evidence="12 13">
    <name type="scientific">Marinospirillum insulare</name>
    <dbReference type="NCBI Taxonomy" id="217169"/>
    <lineage>
        <taxon>Bacteria</taxon>
        <taxon>Pseudomonadati</taxon>
        <taxon>Pseudomonadota</taxon>
        <taxon>Gammaproteobacteria</taxon>
        <taxon>Oceanospirillales</taxon>
        <taxon>Oceanospirillaceae</taxon>
        <taxon>Marinospirillum</taxon>
    </lineage>
</organism>
<evidence type="ECO:0000256" key="9">
    <source>
        <dbReference type="ARBA" id="ARBA00023225"/>
    </source>
</evidence>
<feature type="domain" description="Flagellar assembly protein FliH/Type III secretion system HrpE" evidence="11">
    <location>
        <begin position="120"/>
        <end position="244"/>
    </location>
</feature>
<protein>
    <recommendedName>
        <fullName evidence="4">Flagellar assembly protein FliH</fullName>
    </recommendedName>
</protein>
<keyword evidence="9" id="KW-1006">Bacterial flagellum protein export</keyword>
<dbReference type="InterPro" id="IPR000563">
    <property type="entry name" value="Flag_FliH"/>
</dbReference>
<feature type="region of interest" description="Disordered" evidence="10">
    <location>
        <begin position="284"/>
        <end position="441"/>
    </location>
</feature>
<evidence type="ECO:0000256" key="4">
    <source>
        <dbReference type="ARBA" id="ARBA00016507"/>
    </source>
</evidence>
<keyword evidence="7" id="KW-1005">Bacterial flagellum biogenesis</keyword>
<dbReference type="SUPFAM" id="SSF160527">
    <property type="entry name" value="V-type ATPase subunit E-like"/>
    <property type="match status" value="1"/>
</dbReference>
<dbReference type="PANTHER" id="PTHR34982">
    <property type="entry name" value="YOP PROTEINS TRANSLOCATION PROTEIN L"/>
    <property type="match status" value="1"/>
</dbReference>
<reference evidence="13" key="1">
    <citation type="journal article" date="2019" name="Int. J. Syst. Evol. Microbiol.">
        <title>The Global Catalogue of Microorganisms (GCM) 10K type strain sequencing project: providing services to taxonomists for standard genome sequencing and annotation.</title>
        <authorList>
            <consortium name="The Broad Institute Genomics Platform"/>
            <consortium name="The Broad Institute Genome Sequencing Center for Infectious Disease"/>
            <person name="Wu L."/>
            <person name="Ma J."/>
        </authorList>
    </citation>
    <scope>NUCLEOTIDE SEQUENCE [LARGE SCALE GENOMIC DNA]</scope>
    <source>
        <strain evidence="13">NBRC 100033</strain>
    </source>
</reference>
<dbReference type="PANTHER" id="PTHR34982:SF1">
    <property type="entry name" value="FLAGELLAR ASSEMBLY PROTEIN FLIH"/>
    <property type="match status" value="1"/>
</dbReference>
<evidence type="ECO:0000256" key="10">
    <source>
        <dbReference type="SAM" id="MobiDB-lite"/>
    </source>
</evidence>
<feature type="compositionally biased region" description="Acidic residues" evidence="10">
    <location>
        <begin position="376"/>
        <end position="388"/>
    </location>
</feature>
<dbReference type="Pfam" id="PF02108">
    <property type="entry name" value="FliH"/>
    <property type="match status" value="1"/>
</dbReference>
<keyword evidence="5" id="KW-0813">Transport</keyword>
<comment type="function">
    <text evidence="1">Needed for flagellar regrowth and assembly.</text>
</comment>
<evidence type="ECO:0000256" key="3">
    <source>
        <dbReference type="ARBA" id="ARBA00006602"/>
    </source>
</evidence>
<comment type="subcellular location">
    <subcellularLocation>
        <location evidence="2">Cytoplasm</location>
    </subcellularLocation>
</comment>
<evidence type="ECO:0000256" key="1">
    <source>
        <dbReference type="ARBA" id="ARBA00003041"/>
    </source>
</evidence>
<feature type="compositionally biased region" description="Polar residues" evidence="10">
    <location>
        <begin position="389"/>
        <end position="408"/>
    </location>
</feature>
<feature type="compositionally biased region" description="Basic and acidic residues" evidence="10">
    <location>
        <begin position="342"/>
        <end position="356"/>
    </location>
</feature>
<proteinExistence type="inferred from homology"/>
<dbReference type="InterPro" id="IPR018035">
    <property type="entry name" value="Flagellar_FliH/T3SS_HrpE"/>
</dbReference>
<comment type="similarity">
    <text evidence="3">Belongs to the FliH family.</text>
</comment>
<feature type="compositionally biased region" description="Acidic residues" evidence="10">
    <location>
        <begin position="424"/>
        <end position="441"/>
    </location>
</feature>
<sequence length="535" mass="59180">MQSKKRIPVSENVAYTHWEMPDLTGVKRRIAQRLTELQEEEKSQVEEVVEPVMPSHEEIEAIKEQARQEGYALGFSEGKTEGEEAGRATGYQEGEETGQEAGFQVGYQRGLDQAEQEVDQQLARLQSLIEQLQGPIAALDNEVESALLSLVDLVCRAILRREIKIDRSFLSEVLQEAVAALPVGHQRLRIFLNPEDLNLAEAACQDLLEEYRLVGDSEVTLGGVKIETLQSLVDSTLENRYKKIIDKLVGGVYQSTLDNHQPLPDDVLSTPDTPPLDEAVFTEPRATELQQPEAITDTNSELASEQQTEEAVANQETSALEEKAEVEAEPVAQVSLQRGKVPRHEQNLSPLTKDEGESAASTMTSNNEPPLANEPDLAEPNEDTETLDSEISQDASPNNIQNGDNQAVSKEDALEVEQNLADLPPEDQLPEESLEASSDEVDEFLDEFEVDAAETEFEAMLADSTATSASQADEPKDELVAEEAESTEKNWAPESVHDDRYLEDVLESTWLDDLQEPEDNPSDTSFDNKPSDENG</sequence>
<accession>A0ABQ6A1E5</accession>
<keyword evidence="8" id="KW-0653">Protein transport</keyword>
<evidence type="ECO:0000256" key="2">
    <source>
        <dbReference type="ARBA" id="ARBA00004496"/>
    </source>
</evidence>
<evidence type="ECO:0000313" key="12">
    <source>
        <dbReference type="EMBL" id="GLR63920.1"/>
    </source>
</evidence>
<feature type="region of interest" description="Disordered" evidence="10">
    <location>
        <begin position="456"/>
        <end position="535"/>
    </location>
</feature>
<evidence type="ECO:0000256" key="8">
    <source>
        <dbReference type="ARBA" id="ARBA00022927"/>
    </source>
</evidence>
<name>A0ABQ6A1E5_9GAMM</name>
<gene>
    <name evidence="12" type="ORF">GCM10007878_13570</name>
</gene>
<keyword evidence="13" id="KW-1185">Reference proteome</keyword>
<dbReference type="PRINTS" id="PR01003">
    <property type="entry name" value="FLGFLIH"/>
</dbReference>
<dbReference type="RefSeq" id="WP_027850736.1">
    <property type="nucleotide sequence ID" value="NZ_BSOR01000020.1"/>
</dbReference>
<keyword evidence="6" id="KW-0963">Cytoplasm</keyword>